<accession>A0A074ZQQ2</accession>
<proteinExistence type="predicted"/>
<dbReference type="AlphaFoldDB" id="A0A074ZQQ2"/>
<dbReference type="OrthoDB" id="527344at2759"/>
<dbReference type="RefSeq" id="XP_009170607.1">
    <property type="nucleotide sequence ID" value="XM_009172343.1"/>
</dbReference>
<keyword evidence="2" id="KW-1185">Reference proteome</keyword>
<protein>
    <submittedName>
        <fullName evidence="1">Uncharacterized protein</fullName>
    </submittedName>
</protein>
<dbReference type="EMBL" id="KL596770">
    <property type="protein sequence ID" value="KER25650.1"/>
    <property type="molecule type" value="Genomic_DNA"/>
</dbReference>
<sequence>MLPYASYRSETWPMRAENVKEISVLDHRYLRSIARVWWEGNSSGIEALCEALLRNWVDPNPNLMLTDELIEVVDKFVQLSSCVSAGGLAKDGIGKVRVAFVNPQYRWHRRDIS</sequence>
<dbReference type="KEGG" id="ovi:T265_06940"/>
<dbReference type="GeneID" id="20321119"/>
<name>A0A074ZQQ2_OPIVI</name>
<evidence type="ECO:0000313" key="1">
    <source>
        <dbReference type="EMBL" id="KER25650.1"/>
    </source>
</evidence>
<gene>
    <name evidence="1" type="ORF">T265_06940</name>
</gene>
<dbReference type="CTD" id="20321119"/>
<dbReference type="Proteomes" id="UP000054324">
    <property type="component" value="Unassembled WGS sequence"/>
</dbReference>
<evidence type="ECO:0000313" key="2">
    <source>
        <dbReference type="Proteomes" id="UP000054324"/>
    </source>
</evidence>
<organism evidence="1 2">
    <name type="scientific">Opisthorchis viverrini</name>
    <name type="common">Southeast Asian liver fluke</name>
    <dbReference type="NCBI Taxonomy" id="6198"/>
    <lineage>
        <taxon>Eukaryota</taxon>
        <taxon>Metazoa</taxon>
        <taxon>Spiralia</taxon>
        <taxon>Lophotrochozoa</taxon>
        <taxon>Platyhelminthes</taxon>
        <taxon>Trematoda</taxon>
        <taxon>Digenea</taxon>
        <taxon>Opisthorchiida</taxon>
        <taxon>Opisthorchiata</taxon>
        <taxon>Opisthorchiidae</taxon>
        <taxon>Opisthorchis</taxon>
    </lineage>
</organism>
<reference evidence="1 2" key="1">
    <citation type="submission" date="2013-11" db="EMBL/GenBank/DDBJ databases">
        <title>Opisthorchis viverrini - life in the bile duct.</title>
        <authorList>
            <person name="Young N.D."/>
            <person name="Nagarajan N."/>
            <person name="Lin S.J."/>
            <person name="Korhonen P.K."/>
            <person name="Jex A.R."/>
            <person name="Hall R.S."/>
            <person name="Safavi-Hemami H."/>
            <person name="Kaewkong W."/>
            <person name="Bertrand D."/>
            <person name="Gao S."/>
            <person name="Seet Q."/>
            <person name="Wongkham S."/>
            <person name="Teh B.T."/>
            <person name="Wongkham C."/>
            <person name="Intapan P.M."/>
            <person name="Maleewong W."/>
            <person name="Yang X."/>
            <person name="Hu M."/>
            <person name="Wang Z."/>
            <person name="Hofmann A."/>
            <person name="Sternberg P.W."/>
            <person name="Tan P."/>
            <person name="Wang J."/>
            <person name="Gasser R.B."/>
        </authorList>
    </citation>
    <scope>NUCLEOTIDE SEQUENCE [LARGE SCALE GENOMIC DNA]</scope>
</reference>